<accession>A0A179FHN9</accession>
<evidence type="ECO:0000256" key="10">
    <source>
        <dbReference type="ARBA" id="ARBA00023242"/>
    </source>
</evidence>
<dbReference type="GO" id="GO:0006357">
    <property type="term" value="P:regulation of transcription by RNA polymerase II"/>
    <property type="evidence" value="ECO:0007669"/>
    <property type="project" value="EnsemblFungi"/>
</dbReference>
<comment type="subcellular location">
    <subcellularLocation>
        <location evidence="2">Cytoplasm</location>
    </subcellularLocation>
    <subcellularLocation>
        <location evidence="1">Nucleus</location>
    </subcellularLocation>
</comment>
<dbReference type="SMART" id="SM00320">
    <property type="entry name" value="WD40"/>
    <property type="match status" value="11"/>
</dbReference>
<comment type="similarity">
    <text evidence="4">Belongs to the WD repeat ELP2 family.</text>
</comment>
<dbReference type="PANTHER" id="PTHR44111:SF1">
    <property type="entry name" value="ELONGATOR COMPLEX PROTEIN 2"/>
    <property type="match status" value="1"/>
</dbReference>
<evidence type="ECO:0000256" key="9">
    <source>
        <dbReference type="ARBA" id="ARBA00022737"/>
    </source>
</evidence>
<dbReference type="GO" id="GO:0033588">
    <property type="term" value="C:elongator holoenzyme complex"/>
    <property type="evidence" value="ECO:0007669"/>
    <property type="project" value="EnsemblFungi"/>
</dbReference>
<dbReference type="FunFam" id="2.130.10.10:FF:000400">
    <property type="entry name" value="Elongator acetyltransferase complex subunit 2"/>
    <property type="match status" value="1"/>
</dbReference>
<comment type="caution">
    <text evidence="12">The sequence shown here is derived from an EMBL/GenBank/DDBJ whole genome shotgun (WGS) entry which is preliminary data.</text>
</comment>
<evidence type="ECO:0000256" key="8">
    <source>
        <dbReference type="ARBA" id="ARBA00022694"/>
    </source>
</evidence>
<feature type="repeat" description="WD" evidence="11">
    <location>
        <begin position="670"/>
        <end position="702"/>
    </location>
</feature>
<evidence type="ECO:0000256" key="11">
    <source>
        <dbReference type="PROSITE-ProRule" id="PRU00221"/>
    </source>
</evidence>
<gene>
    <name evidence="12" type="ORF">VFPPC_13903</name>
</gene>
<evidence type="ECO:0000256" key="1">
    <source>
        <dbReference type="ARBA" id="ARBA00004123"/>
    </source>
</evidence>
<dbReference type="AlphaFoldDB" id="A0A179FHN9"/>
<dbReference type="STRING" id="1380566.A0A179FHN9"/>
<dbReference type="GO" id="GO:0005634">
    <property type="term" value="C:nucleus"/>
    <property type="evidence" value="ECO:0007669"/>
    <property type="project" value="UniProtKB-SubCell"/>
</dbReference>
<keyword evidence="6" id="KW-0963">Cytoplasm</keyword>
<dbReference type="PROSITE" id="PS50082">
    <property type="entry name" value="WD_REPEATS_2"/>
    <property type="match status" value="5"/>
</dbReference>
<keyword evidence="10" id="KW-0539">Nucleus</keyword>
<feature type="repeat" description="WD" evidence="11">
    <location>
        <begin position="295"/>
        <end position="330"/>
    </location>
</feature>
<keyword evidence="13" id="KW-1185">Reference proteome</keyword>
<keyword evidence="8" id="KW-0819">tRNA processing</keyword>
<dbReference type="Gene3D" id="2.130.10.10">
    <property type="entry name" value="YVTN repeat-like/Quinoprotein amine dehydrogenase"/>
    <property type="match status" value="4"/>
</dbReference>
<comment type="pathway">
    <text evidence="3">tRNA modification; 5-methoxycarbonylmethyl-2-thiouridine-tRNA biosynthesis.</text>
</comment>
<dbReference type="Proteomes" id="UP000078397">
    <property type="component" value="Unassembled WGS sequence"/>
</dbReference>
<evidence type="ECO:0000256" key="7">
    <source>
        <dbReference type="ARBA" id="ARBA00022574"/>
    </source>
</evidence>
<dbReference type="GO" id="GO:0005737">
    <property type="term" value="C:cytoplasm"/>
    <property type="evidence" value="ECO:0007669"/>
    <property type="project" value="UniProtKB-SubCell"/>
</dbReference>
<name>A0A179FHN9_METCM</name>
<dbReference type="EMBL" id="LSBJ02000005">
    <property type="protein sequence ID" value="OAQ64523.1"/>
    <property type="molecule type" value="Genomic_DNA"/>
</dbReference>
<keyword evidence="9" id="KW-0677">Repeat</keyword>
<dbReference type="RefSeq" id="XP_018141837.1">
    <property type="nucleotide sequence ID" value="XM_018291675.1"/>
</dbReference>
<dbReference type="PROSITE" id="PS50294">
    <property type="entry name" value="WD_REPEATS_REGION"/>
    <property type="match status" value="2"/>
</dbReference>
<dbReference type="InterPro" id="IPR015943">
    <property type="entry name" value="WD40/YVTN_repeat-like_dom_sf"/>
</dbReference>
<dbReference type="InterPro" id="IPR001680">
    <property type="entry name" value="WD40_rpt"/>
</dbReference>
<dbReference type="GO" id="GO:0002098">
    <property type="term" value="P:tRNA wobble uridine modification"/>
    <property type="evidence" value="ECO:0007669"/>
    <property type="project" value="EnsemblFungi"/>
</dbReference>
<feature type="repeat" description="WD" evidence="11">
    <location>
        <begin position="55"/>
        <end position="92"/>
    </location>
</feature>
<dbReference type="PRINTS" id="PR00320">
    <property type="entry name" value="GPROTEINBRPT"/>
</dbReference>
<dbReference type="InterPro" id="IPR037289">
    <property type="entry name" value="Elp2"/>
</dbReference>
<evidence type="ECO:0000256" key="3">
    <source>
        <dbReference type="ARBA" id="ARBA00005043"/>
    </source>
</evidence>
<dbReference type="SUPFAM" id="SSF50998">
    <property type="entry name" value="Quinoprotein alcohol dehydrogenase-like"/>
    <property type="match status" value="1"/>
</dbReference>
<feature type="repeat" description="WD" evidence="11">
    <location>
        <begin position="402"/>
        <end position="432"/>
    </location>
</feature>
<dbReference type="InterPro" id="IPR020472">
    <property type="entry name" value="WD40_PAC1"/>
</dbReference>
<evidence type="ECO:0000256" key="4">
    <source>
        <dbReference type="ARBA" id="ARBA00005881"/>
    </source>
</evidence>
<sequence>MGVDGVSVEYLSAGANRQTSVADWSRTGLLAYGADVNIALWCPAVHPPRGVERILSGHKETVKAVVFLPEVAEDDCSYIVSGSDDKTLIFWKSTANHHNFEAVHTICEHTAPVNCVTAFRVPGEKAKWIVATGAADATVKIWSFHNDQLELLQSIKTSPKFFPLTLSLSIIDSDVLILAAAGTRETVQILTADLNASSINFLVQATLAGHEGWVRSLNFTNETEEAGSDLLLASASQDKYIRIWRIHQGKELPALAASGSDPLSCAFLPGKSPSNKAHRLQTAGKDFSVTFEALLLGHEDWIYSAKWKSHTDGKLQLLSTSADNSLSIWEADPASGIWVSMARLGEISREKGATTATGSTGGFWTGLWSPTGDSVACLGRTGSWRRWEYDSSADAWKPCVAITGHTKAVTGITWAKSGDYLLSTSSDQTSRLHTRWAAPDAGTWHEMSRPQIHGYDLNCIDSLGDSQFVSGADEKLMRVFSEPKAVATLLKKLAGFGGENVEDMPDAANMPVLGLSNKAIDTVEDDQEVLPVDDRDREAMDPASVVKKSYLEIDHPPFEETLSRHTLWPEAEKLYGHGYEISCLAASHDGKLIASACKASSTNHAVIRLFETEKWTEIRPPLVAHSLTATRLRFSGDDNYLLSVGRDRQWAVFARNTNEAAKYQLLQSNPKGHSRMILDAAWAPTESPLFATAGRDKQVRIWASQKTEAGKLQFTQTAAMPCAGSVTSVDFLPSVVKGKLVLAVGTEAGRVSICSVNEDGSAITELPSESELSLPKAVLQLAWRPVSHNGKPDYTLAVAGEDSSLRLFSFNESYL</sequence>
<evidence type="ECO:0000256" key="2">
    <source>
        <dbReference type="ARBA" id="ARBA00004496"/>
    </source>
</evidence>
<evidence type="ECO:0000313" key="13">
    <source>
        <dbReference type="Proteomes" id="UP000078397"/>
    </source>
</evidence>
<dbReference type="GO" id="GO:0008017">
    <property type="term" value="F:microtubule binding"/>
    <property type="evidence" value="ECO:0007669"/>
    <property type="project" value="EnsemblFungi"/>
</dbReference>
<dbReference type="InterPro" id="IPR011047">
    <property type="entry name" value="Quinoprotein_ADH-like_sf"/>
</dbReference>
<dbReference type="KEGG" id="pchm:VFPPC_13903"/>
<dbReference type="PANTHER" id="PTHR44111">
    <property type="entry name" value="ELONGATOR COMPLEX PROTEIN 2"/>
    <property type="match status" value="1"/>
</dbReference>
<dbReference type="GeneID" id="28855669"/>
<reference evidence="12 13" key="1">
    <citation type="journal article" date="2016" name="PLoS Pathog.">
        <title>Biosynthesis of antibiotic leucinostatins in bio-control fungus Purpureocillium lilacinum and their inhibition on phytophthora revealed by genome mining.</title>
        <authorList>
            <person name="Wang G."/>
            <person name="Liu Z."/>
            <person name="Lin R."/>
            <person name="Li E."/>
            <person name="Mao Z."/>
            <person name="Ling J."/>
            <person name="Yang Y."/>
            <person name="Yin W.B."/>
            <person name="Xie B."/>
        </authorList>
    </citation>
    <scope>NUCLEOTIDE SEQUENCE [LARGE SCALE GENOMIC DNA]</scope>
    <source>
        <strain evidence="12">170</strain>
    </source>
</reference>
<dbReference type="InterPro" id="IPR036322">
    <property type="entry name" value="WD40_repeat_dom_sf"/>
</dbReference>
<protein>
    <recommendedName>
        <fullName evidence="5">Elongator complex protein 2</fullName>
    </recommendedName>
</protein>
<dbReference type="UniPathway" id="UPA00988"/>
<evidence type="ECO:0000313" key="12">
    <source>
        <dbReference type="EMBL" id="OAQ64523.1"/>
    </source>
</evidence>
<dbReference type="Pfam" id="PF00400">
    <property type="entry name" value="WD40"/>
    <property type="match status" value="7"/>
</dbReference>
<organism evidence="12 13">
    <name type="scientific">Pochonia chlamydosporia 170</name>
    <dbReference type="NCBI Taxonomy" id="1380566"/>
    <lineage>
        <taxon>Eukaryota</taxon>
        <taxon>Fungi</taxon>
        <taxon>Dikarya</taxon>
        <taxon>Ascomycota</taxon>
        <taxon>Pezizomycotina</taxon>
        <taxon>Sordariomycetes</taxon>
        <taxon>Hypocreomycetidae</taxon>
        <taxon>Hypocreales</taxon>
        <taxon>Clavicipitaceae</taxon>
        <taxon>Pochonia</taxon>
    </lineage>
</organism>
<proteinExistence type="inferred from homology"/>
<feature type="repeat" description="WD" evidence="11">
    <location>
        <begin position="207"/>
        <end position="254"/>
    </location>
</feature>
<evidence type="ECO:0000256" key="6">
    <source>
        <dbReference type="ARBA" id="ARBA00022490"/>
    </source>
</evidence>
<keyword evidence="7 11" id="KW-0853">WD repeat</keyword>
<dbReference type="SUPFAM" id="SSF50978">
    <property type="entry name" value="WD40 repeat-like"/>
    <property type="match status" value="1"/>
</dbReference>
<dbReference type="GO" id="GO:0032447">
    <property type="term" value="P:protein urmylation"/>
    <property type="evidence" value="ECO:0007669"/>
    <property type="project" value="EnsemblFungi"/>
</dbReference>
<dbReference type="OrthoDB" id="27911at2759"/>
<evidence type="ECO:0000256" key="5">
    <source>
        <dbReference type="ARBA" id="ARBA00020267"/>
    </source>
</evidence>